<name>B8HP76_CYAP4</name>
<dbReference type="EMBL" id="CP001344">
    <property type="protein sequence ID" value="ACL47336.1"/>
    <property type="molecule type" value="Genomic_DNA"/>
</dbReference>
<reference evidence="5" key="1">
    <citation type="submission" date="2009-01" db="EMBL/GenBank/DDBJ databases">
        <title>Complete sequence of chromosome Cyanothece sp. PCC 7425.</title>
        <authorList>
            <consortium name="US DOE Joint Genome Institute"/>
            <person name="Lucas S."/>
            <person name="Copeland A."/>
            <person name="Lapidus A."/>
            <person name="Glavina del Rio T."/>
            <person name="Dalin E."/>
            <person name="Tice H."/>
            <person name="Bruce D."/>
            <person name="Goodwin L."/>
            <person name="Pitluck S."/>
            <person name="Sims D."/>
            <person name="Meineke L."/>
            <person name="Brettin T."/>
            <person name="Detter J.C."/>
            <person name="Han C."/>
            <person name="Larimer F."/>
            <person name="Land M."/>
            <person name="Hauser L."/>
            <person name="Kyrpides N."/>
            <person name="Ovchinnikova G."/>
            <person name="Liberton M."/>
            <person name="Stoeckel J."/>
            <person name="Banerjee A."/>
            <person name="Singh A."/>
            <person name="Page L."/>
            <person name="Sato H."/>
            <person name="Zhao L."/>
            <person name="Sherman L."/>
            <person name="Pakrasi H."/>
            <person name="Richardson P."/>
        </authorList>
    </citation>
    <scope>NUCLEOTIDE SEQUENCE</scope>
    <source>
        <strain evidence="5">PCC 7425</strain>
    </source>
</reference>
<dbReference type="InterPro" id="IPR038726">
    <property type="entry name" value="PDDEXK_AddAB-type"/>
</dbReference>
<evidence type="ECO:0000259" key="4">
    <source>
        <dbReference type="Pfam" id="PF12705"/>
    </source>
</evidence>
<keyword evidence="2" id="KW-0347">Helicase</keyword>
<dbReference type="KEGG" id="cyn:Cyan7425_5039"/>
<organism evidence="5">
    <name type="scientific">Cyanothece sp. (strain PCC 7425 / ATCC 29141)</name>
    <dbReference type="NCBI Taxonomy" id="395961"/>
    <lineage>
        <taxon>Bacteria</taxon>
        <taxon>Bacillati</taxon>
        <taxon>Cyanobacteriota</taxon>
        <taxon>Cyanophyceae</taxon>
        <taxon>Gomontiellales</taxon>
        <taxon>Cyanothecaceae</taxon>
        <taxon>Cyanothece</taxon>
    </lineage>
</organism>
<dbReference type="GO" id="GO:0006281">
    <property type="term" value="P:DNA repair"/>
    <property type="evidence" value="ECO:0007669"/>
    <property type="project" value="UniProtKB-KW"/>
</dbReference>
<keyword evidence="1" id="KW-0227">DNA damage</keyword>
<dbReference type="HOGENOM" id="CLU_070318_1_0_3"/>
<keyword evidence="3" id="KW-0234">DNA repair</keyword>
<dbReference type="GO" id="GO:0004386">
    <property type="term" value="F:helicase activity"/>
    <property type="evidence" value="ECO:0007669"/>
    <property type="project" value="UniProtKB-KW"/>
</dbReference>
<dbReference type="InterPro" id="IPR011604">
    <property type="entry name" value="PDDEXK-like_dom_sf"/>
</dbReference>
<feature type="domain" description="PD-(D/E)XK endonuclease-like" evidence="4">
    <location>
        <begin position="28"/>
        <end position="260"/>
    </location>
</feature>
<proteinExistence type="predicted"/>
<keyword evidence="2" id="KW-0067">ATP-binding</keyword>
<gene>
    <name evidence="5" type="ordered locus">Cyan7425_5039</name>
</gene>
<dbReference type="eggNOG" id="COG2887">
    <property type="taxonomic scope" value="Bacteria"/>
</dbReference>
<dbReference type="AlphaFoldDB" id="B8HP76"/>
<dbReference type="STRING" id="395961.Cyan7425_5039"/>
<evidence type="ECO:0000256" key="2">
    <source>
        <dbReference type="ARBA" id="ARBA00022806"/>
    </source>
</evidence>
<evidence type="ECO:0000313" key="5">
    <source>
        <dbReference type="EMBL" id="ACL47336.1"/>
    </source>
</evidence>
<evidence type="ECO:0000256" key="1">
    <source>
        <dbReference type="ARBA" id="ARBA00022763"/>
    </source>
</evidence>
<evidence type="ECO:0000256" key="3">
    <source>
        <dbReference type="ARBA" id="ARBA00023204"/>
    </source>
</evidence>
<keyword evidence="2" id="KW-0547">Nucleotide-binding</keyword>
<keyword evidence="2" id="KW-0378">Hydrolase</keyword>
<accession>B8HP76</accession>
<dbReference type="Pfam" id="PF12705">
    <property type="entry name" value="PDDEXK_1"/>
    <property type="match status" value="1"/>
</dbReference>
<sequence>MFISAGTSSTTTSSFPGEIGLPTETVFSLSQGHLQLLSSCPRKFQHVYLEQLGLSPQHPEQQSRQELGTRFHQLMQQRELGLPVDNFWQTDPQLNRWFAAFMCAPPPLLEGLRQSEHRRTLLFENYLLVAVYDLLIEAEQQAQILDWKTYSRPQNPAWLRQNWQSRLYPFILVESSDYQPEQVSLTYWFAEAPEKADHSLTLPYGPVWHEQTRQELTLLLSQLNQWLERYRAGEDFPQIDRAAGQCVGPASQCSFAIRCDRLDTTARDLNPPGLADIPELPL</sequence>
<dbReference type="Gene3D" id="3.90.320.10">
    <property type="match status" value="1"/>
</dbReference>
<protein>
    <recommendedName>
        <fullName evidence="4">PD-(D/E)XK endonuclease-like domain-containing protein</fullName>
    </recommendedName>
</protein>